<sequence>MKQNLTMENDNAGLLISFLIRYPEILKIIYEPKQMVITFAFGIRTPLEDKQFNKFKNKVSDYINTVLYLNNQTAKIQDLSITSMHGISLVEFKRDLTTFEKNELNVLIELLKREYEEKLLVEDMGSVEEDVLWLHEEIINNFLLNLGGAASNDVPLVAFRENGRVFVFNKN</sequence>
<name>A0A1T4LPX9_9FIRM</name>
<reference evidence="2" key="1">
    <citation type="submission" date="2017-02" db="EMBL/GenBank/DDBJ databases">
        <authorList>
            <person name="Varghese N."/>
            <person name="Submissions S."/>
        </authorList>
    </citation>
    <scope>NUCLEOTIDE SEQUENCE [LARGE SCALE GENOMIC DNA]</scope>
    <source>
        <strain evidence="2">DSM 16521</strain>
    </source>
</reference>
<evidence type="ECO:0000313" key="2">
    <source>
        <dbReference type="Proteomes" id="UP000189933"/>
    </source>
</evidence>
<accession>A0A1T4LPX9</accession>
<gene>
    <name evidence="1" type="ORF">SAMN02745885_00244</name>
</gene>
<keyword evidence="2" id="KW-1185">Reference proteome</keyword>
<protein>
    <submittedName>
        <fullName evidence="1">Uncharacterized protein</fullName>
    </submittedName>
</protein>
<dbReference type="RefSeq" id="WP_143311769.1">
    <property type="nucleotide sequence ID" value="NZ_FUXM01000002.1"/>
</dbReference>
<dbReference type="OrthoDB" id="2381281at2"/>
<dbReference type="EMBL" id="FUXM01000002">
    <property type="protein sequence ID" value="SJZ56701.1"/>
    <property type="molecule type" value="Genomic_DNA"/>
</dbReference>
<dbReference type="Proteomes" id="UP000189933">
    <property type="component" value="Unassembled WGS sequence"/>
</dbReference>
<organism evidence="1 2">
    <name type="scientific">Carboxydocella sporoproducens DSM 16521</name>
    <dbReference type="NCBI Taxonomy" id="1121270"/>
    <lineage>
        <taxon>Bacteria</taxon>
        <taxon>Bacillati</taxon>
        <taxon>Bacillota</taxon>
        <taxon>Clostridia</taxon>
        <taxon>Eubacteriales</taxon>
        <taxon>Clostridiales Family XVI. Incertae Sedis</taxon>
        <taxon>Carboxydocella</taxon>
    </lineage>
</organism>
<proteinExistence type="predicted"/>
<dbReference type="AlphaFoldDB" id="A0A1T4LPX9"/>
<evidence type="ECO:0000313" key="1">
    <source>
        <dbReference type="EMBL" id="SJZ56701.1"/>
    </source>
</evidence>